<feature type="domain" description="DUF6817" evidence="1">
    <location>
        <begin position="50"/>
        <end position="116"/>
    </location>
</feature>
<protein>
    <recommendedName>
        <fullName evidence="1">DUF6817 domain-containing protein</fullName>
    </recommendedName>
</protein>
<dbReference type="AlphaFoldDB" id="A0A841V637"/>
<dbReference type="Pfam" id="PF20680">
    <property type="entry name" value="DUF6817"/>
    <property type="match status" value="1"/>
</dbReference>
<evidence type="ECO:0000313" key="2">
    <source>
        <dbReference type="EMBL" id="MBC1196444.1"/>
    </source>
</evidence>
<organism evidence="2 3">
    <name type="scientific">Microcystis aeruginosa BLCC-F158</name>
    <dbReference type="NCBI Taxonomy" id="2755316"/>
    <lineage>
        <taxon>Bacteria</taxon>
        <taxon>Bacillati</taxon>
        <taxon>Cyanobacteriota</taxon>
        <taxon>Cyanophyceae</taxon>
        <taxon>Oscillatoriophycideae</taxon>
        <taxon>Chroococcales</taxon>
        <taxon>Microcystaceae</taxon>
        <taxon>Microcystis</taxon>
    </lineage>
</organism>
<proteinExistence type="predicted"/>
<dbReference type="RefSeq" id="WP_185240216.1">
    <property type="nucleotide sequence ID" value="NZ_JACEGC010000075.1"/>
</dbReference>
<dbReference type="Proteomes" id="UP000525432">
    <property type="component" value="Unassembled WGS sequence"/>
</dbReference>
<accession>A0A841V637</accession>
<reference evidence="2 3" key="1">
    <citation type="submission" date="2020-07" db="EMBL/GenBank/DDBJ databases">
        <title>Genomes of two Microcystis aeruginosa (Cyanobacteria) strains from Florida (USA) with disparate toxicogenic potential.</title>
        <authorList>
            <person name="Lefler F.W."/>
            <person name="Barbosa M."/>
            <person name="Berthold D.E."/>
            <person name="Laughinghouse H.D. IV."/>
        </authorList>
    </citation>
    <scope>NUCLEOTIDE SEQUENCE [LARGE SCALE GENOMIC DNA]</scope>
    <source>
        <strain evidence="2 3">BLCCF158</strain>
    </source>
</reference>
<dbReference type="SUPFAM" id="SSF109604">
    <property type="entry name" value="HD-domain/PDEase-like"/>
    <property type="match status" value="1"/>
</dbReference>
<evidence type="ECO:0000313" key="3">
    <source>
        <dbReference type="Proteomes" id="UP000525432"/>
    </source>
</evidence>
<dbReference type="InterPro" id="IPR049202">
    <property type="entry name" value="DUF6817"/>
</dbReference>
<gene>
    <name evidence="2" type="ORF">H0901_14590</name>
</gene>
<sequence>MKTEQLAHTHIQLLNQLIKAGYNSLDLNVVFDAYQYCIELCDGFQPCGKPFIIHLIRTASILVELNQEVSIIVAGLLHSVYEFGDFGDGSRGIASWKQESVKQRMGTEVENYIQKYDALRWYDENILLIYGNLNQLNQIEKTVLLIRLANELEQCLDLEPLYRNDYENKIQQIQTRKDILIDMANQLGYPLLSNQLNQNFTLLLGVTKKVNNSHLRNSEFFSQMSSRFSLTFLLKKRIKGEVEKRTMGKVSSSLNN</sequence>
<name>A0A841V637_MICAE</name>
<comment type="caution">
    <text evidence="2">The sequence shown here is derived from an EMBL/GenBank/DDBJ whole genome shotgun (WGS) entry which is preliminary data.</text>
</comment>
<dbReference type="Gene3D" id="1.10.3210.10">
    <property type="entry name" value="Hypothetical protein af1432"/>
    <property type="match status" value="1"/>
</dbReference>
<evidence type="ECO:0000259" key="1">
    <source>
        <dbReference type="Pfam" id="PF20680"/>
    </source>
</evidence>
<dbReference type="EMBL" id="JACEGC010000075">
    <property type="protein sequence ID" value="MBC1196444.1"/>
    <property type="molecule type" value="Genomic_DNA"/>
</dbReference>